<feature type="transmembrane region" description="Helical" evidence="2">
    <location>
        <begin position="173"/>
        <end position="194"/>
    </location>
</feature>
<evidence type="ECO:0000256" key="1">
    <source>
        <dbReference type="SAM" id="MobiDB-lite"/>
    </source>
</evidence>
<keyword evidence="2" id="KW-1133">Transmembrane helix</keyword>
<organism evidence="3">
    <name type="scientific">Chromochloris zofingiensis</name>
    <dbReference type="NCBI Taxonomy" id="31302"/>
    <lineage>
        <taxon>Eukaryota</taxon>
        <taxon>Viridiplantae</taxon>
        <taxon>Chlorophyta</taxon>
        <taxon>core chlorophytes</taxon>
        <taxon>Chlorophyceae</taxon>
        <taxon>CS clade</taxon>
        <taxon>Sphaeropleales</taxon>
        <taxon>Chromochloridaceae</taxon>
        <taxon>Chromochloris</taxon>
    </lineage>
</organism>
<evidence type="ECO:0000256" key="2">
    <source>
        <dbReference type="SAM" id="Phobius"/>
    </source>
</evidence>
<dbReference type="EMBL" id="KT199251">
    <property type="protein sequence ID" value="AMO01089.1"/>
    <property type="molecule type" value="Genomic_DNA"/>
</dbReference>
<evidence type="ECO:0000313" key="3">
    <source>
        <dbReference type="EMBL" id="AMO01089.1"/>
    </source>
</evidence>
<feature type="transmembrane region" description="Helical" evidence="2">
    <location>
        <begin position="303"/>
        <end position="329"/>
    </location>
</feature>
<feature type="transmembrane region" description="Helical" evidence="2">
    <location>
        <begin position="253"/>
        <end position="282"/>
    </location>
</feature>
<feature type="compositionally biased region" description="Basic residues" evidence="1">
    <location>
        <begin position="2086"/>
        <end position="2097"/>
    </location>
</feature>
<feature type="transmembrane region" description="Helical" evidence="2">
    <location>
        <begin position="214"/>
        <end position="233"/>
    </location>
</feature>
<protein>
    <submittedName>
        <fullName evidence="3">Hypothetical chloroplast protein RF1</fullName>
    </submittedName>
</protein>
<keyword evidence="3" id="KW-0150">Chloroplast</keyword>
<sequence>MFTILSLVTSVKDYVEIVHKLIETDSSHGINNYYDFGAIITYLMIAGKQFILDVMSGQWLQNLASLPVLIPDIASSMVSEISVLDGYFHNAFTFLETPLSYGNQNIILYCVEKFTIGVINSLFLCLPTSTAYIICLRRFVMQGLEAGYIAGLGTIAGNVLWIGSVIFGLRFIVIPWLSLDILRYVLGFILLVKYMWESYTERRVVLEDISKWKIFLLNFLLAFTEQTNIYPFISNLSIGSDSTILESFPTDNIWEFVSIHGFYLIGILLGSLSLLQFTCWFWENPAFNLYMWMISSFKVTTSLYYKFLNFLFLYLTMICAISSVAYFGLDYTVTNPLGLVHEDRLVEDKSLIETAFLNSKASDRNTRRRRGFHGRNERWKRRVQKYRTFDASLYDQGIYDLFTIEDLNYGFDRFWLRRKMRNHRVRFRFFPGPWMRSFKKQLARPRLESFMGPRVEFFRILFEQVYHPEFHEFRNKQLKSESKSVNFSTKKNEQNQNFLTNEQRILKPVLANKNKIVSIYSDQVQKKTKMGLVKETSALRKFVRKMNTRIQTSKINFEITHPNLTKKKISNLQKPIYSKRWKQLFSKLSHHLENKKTRSQDNIWRRLYSEILLNKNEPPKDLKAFFIDRIDFNSDFQKGKHILKKEDVKKRLLQKDRQILKYKTFLSNVKPTLTTNIKQSDAFIEPFASTSMASPSVQNSENIYKPLTLLHPLKFYLQKEQAFQRKFKFYGVNVFRNFDIENNAPYFRIMMKKFFYYYKPTLRWERTMRDATMRKARRKGPRIVRKLNVNKETQALAKLSSFGLGENSSSSPSNEWTKFHWNKKTLGSQELELNKNQLQKPKHFYSLVSKRATRYRYQIFKDVLQHWYYTPFNRLLLKFDVDSFIRRQPSSYFLTKKEERLLHLKRFLLSEHYETLRWYTSMQHYRSMKTHIGGTKSFASRVYNQQFQGTFKKVRHLFAITPSLTNNNILKFDQALYNEFENNQNYSILNDSVIHEELLADDDIYGNDSFAPEDLTNQSAKVIREYLIQATPIRQELIKKLLMDKNYWELTQFLWKGQKVRGTQGITNQSNLLAQEQEYLHLPKNISYKTLFSEKKNPIHTSENESLYSQNSTLNINLNELRQNVWISLIQKCQKQLYNQESLKIYISGRVGKRERKKQKQKKSFEMRLKRLKNWYLSKNSDSDVLENPKTQKSNPGLTTALQKAIKEGILHQKELKPEKFNIRNNRPKISLPILLTSNPTNPLISGNFNKMAMLKNHLKNHTKLRTIRILKTEKDLRKSFQFIQHTILENEQNNVLSSKQVFNPVLQGLHRIKNSFSFLSHLIIQKVHLLSFTKMKRLFQSNPNKNLNDWRKREMALFQRHRGKTLKKLEKTGLTNKKTRDLGILNTNYLTQYNLTSNSSDLRETPLRQKRDYEKTEKPFSILQNHRRQKSWEKFQQNSNISGNFFQKIRNVFTRQFQRKVASFRRYRREPRHRYQIKRSKQPISKRLKRQIEILRKGGKHIDSQVFKTKVAEMITKRKYQPENEFQLLPLKQKKRYRGVWSNFWTRNQKKKQIYRNKKHKQRKRRRYTIGKLRVLNKKLKRIQENSEIKRWWWQTFLPNLQANRDILWQIEKDQKIQEQLSNLSVSEILKRDDFSTQNLIPKVSGEQILQIGNQDYKPLSIPQAIRLRENLIQQDMLSFGENNDNLLSIPKSEIKQENAFTSQNKNNDEFSKKTDSINAEHQNMLKISKTWNTLGQVSQNLLTESGSPNGLTNQDQSKFMVGVNPIPFYAGWDETLRKFVITNRFLSRKEAGYSFHFSNSHLANSKLKTNLTSPTFQFSEAPLQGMNIGTMVYWQVPFTTYDPEQFFALGQDGFSPLGWRRFHFKHSKQTTKPILVKTKTLAALNENFSLQSNFCKIENRNNLNKNQEKTFSILQNPNLSYNIQSKLLQNMQCFNSSNKTQSQNIRKNQSRRLQKRLKHVKKFRQLPSDHRTASGPLTNQILPSHYFFIFNKRARYPRDRYLRRLKRNKKIPTFSMKESISKITDFTLRKRTKPRRKYHRKRILRKDESLFLRRRRFRGFPTESERSRPISQIQLTYQPEQRSYKFKSKQRRKAAAGKQSSENVRIRQLRRRVQRQVLRPTPRSYYKPRAGGFVWPGDYLRLELRRAPKLNTNVLTNSQKQDLTSSSKQRKIRKKKRRAIEGLNIQPKKYLLEKHNLKVLKKRLEKSQNPYKIKAKIFDI</sequence>
<feature type="region of interest" description="Disordered" evidence="1">
    <location>
        <begin position="2081"/>
        <end position="2105"/>
    </location>
</feature>
<gene>
    <name evidence="3" type="primary">ycf1</name>
    <name evidence="3" type="ORF">VU24_100</name>
</gene>
<keyword evidence="3" id="KW-0934">Plastid</keyword>
<dbReference type="GeneID" id="27073629"/>
<accession>A0A140HA90</accession>
<proteinExistence type="predicted"/>
<keyword evidence="2" id="KW-0812">Transmembrane</keyword>
<dbReference type="RefSeq" id="YP_009238211.1">
    <property type="nucleotide sequence ID" value="NC_029672.1"/>
</dbReference>
<feature type="transmembrane region" description="Helical" evidence="2">
    <location>
        <begin position="114"/>
        <end position="134"/>
    </location>
</feature>
<keyword evidence="2" id="KW-0472">Membrane</keyword>
<reference evidence="3" key="1">
    <citation type="submission" date="2015-06" db="EMBL/GenBank/DDBJ databases">
        <title>Chloroplast phylogenomic data from the green algal order Sphaeropleales (Chlorophyceae, Chlorophyta) reveal complex patterns of sequence evolution.</title>
        <authorList>
            <person name="Fucikova K."/>
            <person name="Lewis P.O."/>
            <person name="Lewis L.A."/>
        </authorList>
    </citation>
    <scope>NUCLEOTIDE SEQUENCE</scope>
    <source>
        <strain evidence="3">UTEX 56</strain>
    </source>
</reference>
<feature type="transmembrane region" description="Helical" evidence="2">
    <location>
        <begin position="146"/>
        <end position="167"/>
    </location>
</feature>
<geneLocation type="chloroplast" evidence="3"/>
<feature type="region of interest" description="Disordered" evidence="1">
    <location>
        <begin position="2159"/>
        <end position="2178"/>
    </location>
</feature>
<name>A0A140HA90_9CHLO</name>